<evidence type="ECO:0000259" key="3">
    <source>
        <dbReference type="Pfam" id="PF02581"/>
    </source>
</evidence>
<evidence type="ECO:0000256" key="1">
    <source>
        <dbReference type="ARBA" id="ARBA00004948"/>
    </source>
</evidence>
<evidence type="ECO:0000313" key="4">
    <source>
        <dbReference type="EMBL" id="CAA9294186.1"/>
    </source>
</evidence>
<dbReference type="PANTHER" id="PTHR20857:SF15">
    <property type="entry name" value="THIAMINE-PHOSPHATE SYNTHASE"/>
    <property type="match status" value="1"/>
</dbReference>
<evidence type="ECO:0000256" key="2">
    <source>
        <dbReference type="ARBA" id="ARBA00022977"/>
    </source>
</evidence>
<dbReference type="Pfam" id="PF02581">
    <property type="entry name" value="TMP-TENI"/>
    <property type="match status" value="1"/>
</dbReference>
<dbReference type="GO" id="GO:0004789">
    <property type="term" value="F:thiamine-phosphate diphosphorylase activity"/>
    <property type="evidence" value="ECO:0007669"/>
    <property type="project" value="UniProtKB-EC"/>
</dbReference>
<dbReference type="EMBL" id="CADCTV010000005">
    <property type="protein sequence ID" value="CAA9294186.1"/>
    <property type="molecule type" value="Genomic_DNA"/>
</dbReference>
<comment type="pathway">
    <text evidence="1">Cofactor biosynthesis; thiamine diphosphate biosynthesis.</text>
</comment>
<feature type="domain" description="Thiamine phosphate synthase/TenI" evidence="3">
    <location>
        <begin position="23"/>
        <end position="173"/>
    </location>
</feature>
<reference evidence="4" key="1">
    <citation type="submission" date="2020-02" db="EMBL/GenBank/DDBJ databases">
        <authorList>
            <person name="Meier V. D."/>
        </authorList>
    </citation>
    <scope>NUCLEOTIDE SEQUENCE</scope>
    <source>
        <strain evidence="4">AVDCRST_MAG89</strain>
    </source>
</reference>
<keyword evidence="4" id="KW-0808">Transferase</keyword>
<dbReference type="PANTHER" id="PTHR20857">
    <property type="entry name" value="THIAMINE-PHOSPHATE PYROPHOSPHORYLASE"/>
    <property type="match status" value="1"/>
</dbReference>
<dbReference type="Gene3D" id="3.20.20.70">
    <property type="entry name" value="Aldolase class I"/>
    <property type="match status" value="1"/>
</dbReference>
<organism evidence="4">
    <name type="scientific">uncultured Gemmatimonadota bacterium</name>
    <dbReference type="NCBI Taxonomy" id="203437"/>
    <lineage>
        <taxon>Bacteria</taxon>
        <taxon>Pseudomonadati</taxon>
        <taxon>Gemmatimonadota</taxon>
        <taxon>environmental samples</taxon>
    </lineage>
</organism>
<accession>A0A6J4K2T8</accession>
<sequence length="195" mass="20092">MVGRRDFVERARLIVEVGGPDIAFHLRAPHASGRRLHDLARAVTGAAADAGAVLLVNDRIDVALAAADGAQVGARGVRVRHARRMLGAGRLLGASVHTAAEAIEAAAEGADFVLAGTIWPTPSHPGRTGAGRELIREIASSGIAVIAIGGVTPERGAEAREAGASGIAVIRGVWDAADPAGAVRHYLKYWKGNDV</sequence>
<name>A0A6J4K2T8_9BACT</name>
<dbReference type="AlphaFoldDB" id="A0A6J4K2T8"/>
<proteinExistence type="predicted"/>
<dbReference type="GO" id="GO:0009228">
    <property type="term" value="P:thiamine biosynthetic process"/>
    <property type="evidence" value="ECO:0007669"/>
    <property type="project" value="UniProtKB-KW"/>
</dbReference>
<dbReference type="CDD" id="cd00564">
    <property type="entry name" value="TMP_TenI"/>
    <property type="match status" value="1"/>
</dbReference>
<dbReference type="GO" id="GO:0005737">
    <property type="term" value="C:cytoplasm"/>
    <property type="evidence" value="ECO:0007669"/>
    <property type="project" value="TreeGrafter"/>
</dbReference>
<protein>
    <submittedName>
        <fullName evidence="4">Thiamin-phosphate pyrophosphorylase</fullName>
        <ecNumber evidence="4">2.5.1.3</ecNumber>
    </submittedName>
</protein>
<keyword evidence="2" id="KW-0784">Thiamine biosynthesis</keyword>
<dbReference type="InterPro" id="IPR013785">
    <property type="entry name" value="Aldolase_TIM"/>
</dbReference>
<dbReference type="InterPro" id="IPR036206">
    <property type="entry name" value="ThiamineP_synth_sf"/>
</dbReference>
<dbReference type="InterPro" id="IPR022998">
    <property type="entry name" value="ThiamineP_synth_TenI"/>
</dbReference>
<gene>
    <name evidence="4" type="ORF">AVDCRST_MAG89-25</name>
</gene>
<dbReference type="EC" id="2.5.1.3" evidence="4"/>
<dbReference type="SUPFAM" id="SSF51391">
    <property type="entry name" value="Thiamin phosphate synthase"/>
    <property type="match status" value="1"/>
</dbReference>